<keyword evidence="2" id="KW-1185">Reference proteome</keyword>
<dbReference type="EMBL" id="FOUI01000006">
    <property type="protein sequence ID" value="SFM49618.1"/>
    <property type="molecule type" value="Genomic_DNA"/>
</dbReference>
<dbReference type="SMART" id="SM01322">
    <property type="entry name" value="YaeQ"/>
    <property type="match status" value="1"/>
</dbReference>
<dbReference type="PANTHER" id="PTHR38784">
    <property type="entry name" value="SUCROSE PHOSPHORYLASE"/>
    <property type="match status" value="1"/>
</dbReference>
<accession>A0A1I4RBE4</accession>
<proteinExistence type="predicted"/>
<sequence length="179" mass="19963">MALQATPYKVNLNLTDTDRGVYENLRLTVARHPSENAQRLCTRLLAYALWYGEDLAFGRGLSDVDEPALWQKSLDGRVLHWIEVGLPDAERLTWCSRRAERVSLLAYGNSRVWAGRVLPAVSGLANLSVAALPSEALDALAQDLPRTIDWSVMITDGVLYVSDQRGQCELQPEWLQGGR</sequence>
<name>A0A1I4RBE4_9GAMM</name>
<dbReference type="InterPro" id="IPR038590">
    <property type="entry name" value="YaeQ_sf"/>
</dbReference>
<dbReference type="OrthoDB" id="5293309at2"/>
<dbReference type="SUPFAM" id="SSF52980">
    <property type="entry name" value="Restriction endonuclease-like"/>
    <property type="match status" value="1"/>
</dbReference>
<dbReference type="Gene3D" id="3.10.640.10">
    <property type="entry name" value="Restriction endonuclease-like alpha-beta roll domain"/>
    <property type="match status" value="1"/>
</dbReference>
<dbReference type="Proteomes" id="UP000243629">
    <property type="component" value="Unassembled WGS sequence"/>
</dbReference>
<protein>
    <submittedName>
        <fullName evidence="1">Uncharacterized conserved protein YaeQ, suppresses RfaH defect</fullName>
    </submittedName>
</protein>
<dbReference type="PANTHER" id="PTHR38784:SF1">
    <property type="entry name" value="SUCROSE PHOSPHORYLASE"/>
    <property type="match status" value="1"/>
</dbReference>
<dbReference type="PIRSF" id="PIRSF011484">
    <property type="entry name" value="YaeQ"/>
    <property type="match status" value="1"/>
</dbReference>
<reference evidence="2" key="1">
    <citation type="submission" date="2016-10" db="EMBL/GenBank/DDBJ databases">
        <authorList>
            <person name="Varghese N."/>
            <person name="Submissions S."/>
        </authorList>
    </citation>
    <scope>NUCLEOTIDE SEQUENCE [LARGE SCALE GENOMIC DNA]</scope>
    <source>
        <strain evidence="2">DSM 24213</strain>
    </source>
</reference>
<organism evidence="1 2">
    <name type="scientific">Halopseudomonas yangmingensis</name>
    <dbReference type="NCBI Taxonomy" id="1720063"/>
    <lineage>
        <taxon>Bacteria</taxon>
        <taxon>Pseudomonadati</taxon>
        <taxon>Pseudomonadota</taxon>
        <taxon>Gammaproteobacteria</taxon>
        <taxon>Pseudomonadales</taxon>
        <taxon>Pseudomonadaceae</taxon>
        <taxon>Halopseudomonas</taxon>
    </lineage>
</organism>
<dbReference type="InterPro" id="IPR011335">
    <property type="entry name" value="Restrct_endonuc-II-like"/>
</dbReference>
<gene>
    <name evidence="1" type="ORF">SAMN05216217_106116</name>
</gene>
<dbReference type="RefSeq" id="WP_093475049.1">
    <property type="nucleotide sequence ID" value="NZ_FOUI01000006.1"/>
</dbReference>
<dbReference type="Pfam" id="PF07152">
    <property type="entry name" value="YaeQ"/>
    <property type="match status" value="1"/>
</dbReference>
<dbReference type="InterPro" id="IPR009822">
    <property type="entry name" value="YaeQ"/>
</dbReference>
<evidence type="ECO:0000313" key="2">
    <source>
        <dbReference type="Proteomes" id="UP000243629"/>
    </source>
</evidence>
<dbReference type="STRING" id="1720063.SAMN05216217_106116"/>
<dbReference type="AlphaFoldDB" id="A0A1I4RBE4"/>
<evidence type="ECO:0000313" key="1">
    <source>
        <dbReference type="EMBL" id="SFM49618.1"/>
    </source>
</evidence>